<protein>
    <recommendedName>
        <fullName evidence="7">Transformation/transcription domain-associated protein</fullName>
    </recommendedName>
</protein>
<name>A0A9Q0X8A4_9SAUR</name>
<dbReference type="InterPro" id="IPR011009">
    <property type="entry name" value="Kinase-like_dom_sf"/>
</dbReference>
<dbReference type="InterPro" id="IPR046805">
    <property type="entry name" value="Tra1_ring"/>
</dbReference>
<keyword evidence="6" id="KW-1185">Reference proteome</keyword>
<feature type="non-terminal residue" evidence="5">
    <location>
        <position position="1017"/>
    </location>
</feature>
<dbReference type="Proteomes" id="UP001142489">
    <property type="component" value="Unassembled WGS sequence"/>
</dbReference>
<evidence type="ECO:0000313" key="6">
    <source>
        <dbReference type="Proteomes" id="UP001142489"/>
    </source>
</evidence>
<dbReference type="GO" id="GO:0035267">
    <property type="term" value="C:NuA4 histone acetyltransferase complex"/>
    <property type="evidence" value="ECO:0007669"/>
    <property type="project" value="TreeGrafter"/>
</dbReference>
<dbReference type="Pfam" id="PF00454">
    <property type="entry name" value="PI3_PI4_kinase"/>
    <property type="match status" value="1"/>
</dbReference>
<evidence type="ECO:0000256" key="1">
    <source>
        <dbReference type="ARBA" id="ARBA00007234"/>
    </source>
</evidence>
<dbReference type="GO" id="GO:0006281">
    <property type="term" value="P:DNA repair"/>
    <property type="evidence" value="ECO:0007669"/>
    <property type="project" value="TreeGrafter"/>
</dbReference>
<feature type="region of interest" description="Disordered" evidence="2">
    <location>
        <begin position="75"/>
        <end position="113"/>
    </location>
</feature>
<dbReference type="InterPro" id="IPR014009">
    <property type="entry name" value="PIK_FAT"/>
</dbReference>
<dbReference type="GO" id="GO:0000124">
    <property type="term" value="C:SAGA complex"/>
    <property type="evidence" value="ECO:0007669"/>
    <property type="project" value="TreeGrafter"/>
</dbReference>
<dbReference type="GO" id="GO:0005634">
    <property type="term" value="C:nucleus"/>
    <property type="evidence" value="ECO:0007669"/>
    <property type="project" value="TreeGrafter"/>
</dbReference>
<dbReference type="PROSITE" id="PS51189">
    <property type="entry name" value="FAT"/>
    <property type="match status" value="1"/>
</dbReference>
<dbReference type="PANTHER" id="PTHR11139">
    <property type="entry name" value="ATAXIA TELANGIECTASIA MUTATED ATM -RELATED"/>
    <property type="match status" value="1"/>
</dbReference>
<dbReference type="OrthoDB" id="9034425at2759"/>
<feature type="compositionally biased region" description="Basic and acidic residues" evidence="2">
    <location>
        <begin position="79"/>
        <end position="89"/>
    </location>
</feature>
<dbReference type="CDD" id="cd05163">
    <property type="entry name" value="PIKK_TRRAP"/>
    <property type="match status" value="1"/>
</dbReference>
<evidence type="ECO:0008006" key="7">
    <source>
        <dbReference type="Google" id="ProtNLM"/>
    </source>
</evidence>
<feature type="domain" description="FAT" evidence="4">
    <location>
        <begin position="227"/>
        <end position="788"/>
    </location>
</feature>
<dbReference type="InterPro" id="IPR003151">
    <property type="entry name" value="PIK-rel_kinase_FAT"/>
</dbReference>
<comment type="similarity">
    <text evidence="1">Belongs to the PI3/PI4-kinase family. TRA1 subfamily.</text>
</comment>
<sequence length="1017" mass="116445">MKRRVYERLLYITCSQNWEAMGNHFWIKQCIELLLAVCERNTTIGTSCQGAMLPSITNVINLADSHDRAAFAMVTPVKQEPRERENSESKEEDVEIDIELAPGDQTSTPKTKELSEKDIGNQLHMLTNRHDKFLDSLREVKTGALLSAFVQLCHISTPLAERTWIQLFSRLWKILSDRQQHALAGEISPFLCSGSHQVQRDCQPSALNCFVEAMSQCVPPIPFRPCVLKYLGKTHNLWFRSTLMLEHQAFEKGLSLQIKAKQTTEFYEQESITPPQQEILDSLAELYTLLQEEDMWAGLWQKRCKFPETATAIAYEQHGFFEQAQESYEKAMEKAKKEHERSNASPAIFPEYQLWEDHWIRCSKELNQWEALTEYGQSKGHINPYLVLECAWRVSNWTAMKEALVQVELSCPKEMAWKVNMYRGYLAICHPEEQQLNFIERLVEMASGLAIREWRRLPQVVSHVHTPLLQAAQQIIELQEAAQINAGLQPASLGRNNSLHDMKTVVKTWRNRLPIVSDDLSHWSSIFIAYENSSQHDPSSNNAMLGVHASASAIIQYGKIARKQGLVNVALDILSRIHTIPTVPIVDCFQKIRQQVKCYLQLAGVMGKNECMQGLEVIESTNLKYFTKEMTAEFYALKGMFLAQINKYVRPTKPFSAAVQMHDVLVKAWAMWGDYLENIFVKERQLHLGVSAITCYLHACRHQNESKSRKYLAKVLWLLSFDDDKNTLADAIDKYCIGVPPIQWLAWIPQLLTCLVGSEGKLLLNLISQVGRVYPQAVYFPIRTLYLTLKIEQRERYKSVPRVVAVSPQMRLVEDNPSSLSLVEIYKQRCTKKGIEHDSPISRYYDRLATVQARGTQASHQVLRDILKEVQSNMVPRSMLKEWALHTFPNATDYWTFRKMFTVQLALIGFAEFVFHLNRVNPEMLQIAQDTGKLNVAYFRFDINDATGDLDANRPVPFRLTPNISEFLTTIGVSGPLTASMIAVARCFAQPNFKAEEGSFCTRSKDEISTLWCLSPE</sequence>
<dbReference type="Pfam" id="PF20206">
    <property type="entry name" value="Tra1_ring"/>
    <property type="match status" value="1"/>
</dbReference>
<evidence type="ECO:0000259" key="4">
    <source>
        <dbReference type="PROSITE" id="PS51189"/>
    </source>
</evidence>
<gene>
    <name evidence="5" type="ORF">JRQ81_010250</name>
</gene>
<proteinExistence type="inferred from homology"/>
<dbReference type="InterPro" id="IPR050517">
    <property type="entry name" value="DDR_Repair_Kinase"/>
</dbReference>
<evidence type="ECO:0000256" key="2">
    <source>
        <dbReference type="SAM" id="MobiDB-lite"/>
    </source>
</evidence>
<dbReference type="SUPFAM" id="SSF56112">
    <property type="entry name" value="Protein kinase-like (PK-like)"/>
    <property type="match status" value="1"/>
</dbReference>
<dbReference type="EMBL" id="JAPFRF010000021">
    <property type="protein sequence ID" value="KAJ7305884.1"/>
    <property type="molecule type" value="Genomic_DNA"/>
</dbReference>
<dbReference type="AlphaFoldDB" id="A0A9Q0X8A4"/>
<accession>A0A9Q0X8A4</accession>
<feature type="domain" description="PI3K/PI4K catalytic" evidence="3">
    <location>
        <begin position="722"/>
        <end position="1017"/>
    </location>
</feature>
<comment type="caution">
    <text evidence="5">The sequence shown here is derived from an EMBL/GenBank/DDBJ whole genome shotgun (WGS) entry which is preliminary data.</text>
</comment>
<evidence type="ECO:0000313" key="5">
    <source>
        <dbReference type="EMBL" id="KAJ7305884.1"/>
    </source>
</evidence>
<dbReference type="Pfam" id="PF02259">
    <property type="entry name" value="FAT"/>
    <property type="match status" value="1"/>
</dbReference>
<evidence type="ECO:0000259" key="3">
    <source>
        <dbReference type="PROSITE" id="PS50290"/>
    </source>
</evidence>
<dbReference type="PANTHER" id="PTHR11139:SF1">
    <property type="entry name" value="TRANSFORMATION_TRANSCRIPTION DOMAIN-ASSOCIATED PROTEIN"/>
    <property type="match status" value="1"/>
</dbReference>
<organism evidence="5 6">
    <name type="scientific">Phrynocephalus forsythii</name>
    <dbReference type="NCBI Taxonomy" id="171643"/>
    <lineage>
        <taxon>Eukaryota</taxon>
        <taxon>Metazoa</taxon>
        <taxon>Chordata</taxon>
        <taxon>Craniata</taxon>
        <taxon>Vertebrata</taxon>
        <taxon>Euteleostomi</taxon>
        <taxon>Lepidosauria</taxon>
        <taxon>Squamata</taxon>
        <taxon>Bifurcata</taxon>
        <taxon>Unidentata</taxon>
        <taxon>Episquamata</taxon>
        <taxon>Toxicofera</taxon>
        <taxon>Iguania</taxon>
        <taxon>Acrodonta</taxon>
        <taxon>Agamidae</taxon>
        <taxon>Agaminae</taxon>
        <taxon>Phrynocephalus</taxon>
    </lineage>
</organism>
<dbReference type="InterPro" id="IPR000403">
    <property type="entry name" value="PI3/4_kinase_cat_dom"/>
</dbReference>
<dbReference type="GO" id="GO:0006355">
    <property type="term" value="P:regulation of DNA-templated transcription"/>
    <property type="evidence" value="ECO:0007669"/>
    <property type="project" value="TreeGrafter"/>
</dbReference>
<dbReference type="PROSITE" id="PS50290">
    <property type="entry name" value="PI3_4_KINASE_3"/>
    <property type="match status" value="1"/>
</dbReference>
<reference evidence="5" key="1">
    <citation type="journal article" date="2023" name="DNA Res.">
        <title>Chromosome-level genome assembly of Phrynocephalus forsythii using third-generation DNA sequencing and Hi-C analysis.</title>
        <authorList>
            <person name="Qi Y."/>
            <person name="Zhao W."/>
            <person name="Zhao Y."/>
            <person name="Niu C."/>
            <person name="Cao S."/>
            <person name="Zhang Y."/>
        </authorList>
    </citation>
    <scope>NUCLEOTIDE SEQUENCE</scope>
    <source>
        <tissue evidence="5">Muscle</tissue>
    </source>
</reference>